<keyword evidence="2" id="KW-0697">Rotamase</keyword>
<accession>A0A7R9BY10</accession>
<dbReference type="EMBL" id="OA885782">
    <property type="protein sequence ID" value="CAD7282350.1"/>
    <property type="molecule type" value="Genomic_DNA"/>
</dbReference>
<protein>
    <recommendedName>
        <fullName evidence="5">PPIase cyclophilin-type domain-containing protein</fullName>
    </recommendedName>
</protein>
<feature type="region of interest" description="Disordered" evidence="4">
    <location>
        <begin position="133"/>
        <end position="165"/>
    </location>
</feature>
<feature type="region of interest" description="Disordered" evidence="4">
    <location>
        <begin position="811"/>
        <end position="844"/>
    </location>
</feature>
<dbReference type="InterPro" id="IPR002130">
    <property type="entry name" value="Cyclophilin-type_PPIase_dom"/>
</dbReference>
<gene>
    <name evidence="6" type="ORF">NMOB1V02_LOCUS9975</name>
</gene>
<dbReference type="Gene3D" id="2.40.100.10">
    <property type="entry name" value="Cyclophilin-like"/>
    <property type="match status" value="2"/>
</dbReference>
<evidence type="ECO:0000259" key="5">
    <source>
        <dbReference type="PROSITE" id="PS50072"/>
    </source>
</evidence>
<dbReference type="GO" id="GO:0042586">
    <property type="term" value="F:peptide deformylase activity"/>
    <property type="evidence" value="ECO:0007669"/>
    <property type="project" value="InterPro"/>
</dbReference>
<keyword evidence="3" id="KW-0413">Isomerase</keyword>
<dbReference type="InterPro" id="IPR029000">
    <property type="entry name" value="Cyclophilin-like_dom_sf"/>
</dbReference>
<evidence type="ECO:0000256" key="1">
    <source>
        <dbReference type="ARBA" id="ARBA00010759"/>
    </source>
</evidence>
<feature type="domain" description="PPIase cyclophilin-type" evidence="5">
    <location>
        <begin position="662"/>
        <end position="818"/>
    </location>
</feature>
<feature type="region of interest" description="Disordered" evidence="4">
    <location>
        <begin position="442"/>
        <end position="461"/>
    </location>
</feature>
<feature type="region of interest" description="Disordered" evidence="4">
    <location>
        <begin position="348"/>
        <end position="383"/>
    </location>
</feature>
<dbReference type="AlphaFoldDB" id="A0A7R9BY10"/>
<dbReference type="Proteomes" id="UP000678499">
    <property type="component" value="Unassembled WGS sequence"/>
</dbReference>
<dbReference type="GO" id="GO:0003755">
    <property type="term" value="F:peptidyl-prolyl cis-trans isomerase activity"/>
    <property type="evidence" value="ECO:0007669"/>
    <property type="project" value="UniProtKB-KW"/>
</dbReference>
<dbReference type="PANTHER" id="PTHR11071:SF478">
    <property type="entry name" value="PEPTIDYL-PROLYL CIS-TRANS ISOMERASE, RHODOPSIN-SPECIFIC ISOZYME"/>
    <property type="match status" value="1"/>
</dbReference>
<dbReference type="SUPFAM" id="SSF50891">
    <property type="entry name" value="Cyclophilin-like"/>
    <property type="match status" value="2"/>
</dbReference>
<name>A0A7R9BY10_9CRUS</name>
<feature type="compositionally biased region" description="Basic residues" evidence="4">
    <location>
        <begin position="181"/>
        <end position="196"/>
    </location>
</feature>
<dbReference type="InterPro" id="IPR036821">
    <property type="entry name" value="Peptide_deformylase_sf"/>
</dbReference>
<evidence type="ECO:0000256" key="2">
    <source>
        <dbReference type="ARBA" id="ARBA00023110"/>
    </source>
</evidence>
<evidence type="ECO:0000256" key="3">
    <source>
        <dbReference type="ARBA" id="ARBA00023235"/>
    </source>
</evidence>
<feature type="region of interest" description="Disordered" evidence="4">
    <location>
        <begin position="180"/>
        <end position="199"/>
    </location>
</feature>
<evidence type="ECO:0000313" key="7">
    <source>
        <dbReference type="Proteomes" id="UP000678499"/>
    </source>
</evidence>
<dbReference type="InterPro" id="IPR020892">
    <property type="entry name" value="Cyclophilin-type_PPIase_CS"/>
</dbReference>
<sequence>MIESLRKVMKKNGAIGLAAPQIGVPLAAFVMELSSDAQKRVPKDEWKVREMATIPFTAVINPQIRVLDNTVIKFPESCESMKGYSAVVPRFYKIFLKETRTDLDEEMLEGRESEVEDSLLDPGRARNVVLRAQLHRRDATTGSSSTRPPERSNPRKKSRPPGSDSALEYTFIINLDELRRRSTFKPRPPRPTKKPKHLDIEYVKSPIIIGRDSEERRALLEDLFKSKDDAPRKPEVSHLSRQDPRAGFFMDALRQLTSGNLPKLNVQQQNEDDVQKPVKKRPPSPESKPAVIPTTKRKEDGSKSGNRKKKAKDQKRLDFEITLKLPKELQQSDFLLTDPGRARNVVLRAQLHRRDATTGSSSTRPPERSNPRKKSRPPGSDSALEYTFIINLDELRRRSTFKPRPPRPTKKPKHLDIEYVKSPIIIGRDSEERRALLEDLFKSKDDAPRKPEVSHLSRQDPRAGFFMDALRQLTSGNLPKLNVQQQNEDDVQKPVKKRPPSPESKPAVIPTTKRKEDGSKSGNRKKKAKDQKRLDFEITLKLPKELQQTTEDKIMLGCLFGRPVIFLVFFCRTLADGFPASGSKYHTVTRHVYLDVKIGNNKPDRVTIGLFGNSHPRTTENFVRLATVGINGDPSLSYRGTKFHRVIKRWGSKYHTVTRHVYLDVKIGNNKPDRVTIGLFGNSHPRTTENFVRLATVGINGDPSLSYRGTKFHRVIKRFMIQGGDVVNKDGTGRPWSALGSPMFEDEVFAVNHTVAGFVSMANSGPDTNACQFFITVGGAPWLDGKNVAFGKVKIGVQVKARGRGIVDENAASERSRPGPSGTWLLPNAPLKARDGSGFPGSGR</sequence>
<dbReference type="GO" id="GO:0016018">
    <property type="term" value="F:cyclosporin A binding"/>
    <property type="evidence" value="ECO:0007669"/>
    <property type="project" value="TreeGrafter"/>
</dbReference>
<feature type="region of interest" description="Disordered" evidence="4">
    <location>
        <begin position="261"/>
        <end position="314"/>
    </location>
</feature>
<dbReference type="Pfam" id="PF00160">
    <property type="entry name" value="Pro_isomerase"/>
    <property type="match status" value="2"/>
</dbReference>
<feature type="domain" description="PPIase cyclophilin-type" evidence="5">
    <location>
        <begin position="593"/>
        <end position="650"/>
    </location>
</feature>
<evidence type="ECO:0000256" key="4">
    <source>
        <dbReference type="SAM" id="MobiDB-lite"/>
    </source>
</evidence>
<comment type="similarity">
    <text evidence="1">Belongs to the polypeptide deformylase family.</text>
</comment>
<dbReference type="PROSITE" id="PS00170">
    <property type="entry name" value="CSA_PPIASE_1"/>
    <property type="match status" value="1"/>
</dbReference>
<proteinExistence type="inferred from homology"/>
<dbReference type="EMBL" id="CAJPEX010003745">
    <property type="protein sequence ID" value="CAG0922502.1"/>
    <property type="molecule type" value="Genomic_DNA"/>
</dbReference>
<feature type="region of interest" description="Disordered" evidence="4">
    <location>
        <begin position="225"/>
        <end position="244"/>
    </location>
</feature>
<dbReference type="GO" id="GO:0005737">
    <property type="term" value="C:cytoplasm"/>
    <property type="evidence" value="ECO:0007669"/>
    <property type="project" value="TreeGrafter"/>
</dbReference>
<feature type="region of interest" description="Disordered" evidence="4">
    <location>
        <begin position="478"/>
        <end position="530"/>
    </location>
</feature>
<dbReference type="SUPFAM" id="SSF56420">
    <property type="entry name" value="Peptide deformylase"/>
    <property type="match status" value="1"/>
</dbReference>
<dbReference type="Gene3D" id="3.90.45.10">
    <property type="entry name" value="Peptide deformylase"/>
    <property type="match status" value="1"/>
</dbReference>
<reference evidence="6" key="1">
    <citation type="submission" date="2020-11" db="EMBL/GenBank/DDBJ databases">
        <authorList>
            <person name="Tran Van P."/>
        </authorList>
    </citation>
    <scope>NUCLEOTIDE SEQUENCE</scope>
</reference>
<dbReference type="PRINTS" id="PR00153">
    <property type="entry name" value="CSAPPISMRASE"/>
</dbReference>
<dbReference type="PROSITE" id="PS50072">
    <property type="entry name" value="CSA_PPIASE_2"/>
    <property type="match status" value="2"/>
</dbReference>
<dbReference type="InterPro" id="IPR023635">
    <property type="entry name" value="Peptide_deformylase"/>
</dbReference>
<keyword evidence="7" id="KW-1185">Reference proteome</keyword>
<dbReference type="OrthoDB" id="407558at2759"/>
<evidence type="ECO:0000313" key="6">
    <source>
        <dbReference type="EMBL" id="CAD7282350.1"/>
    </source>
</evidence>
<organism evidence="6">
    <name type="scientific">Notodromas monacha</name>
    <dbReference type="NCBI Taxonomy" id="399045"/>
    <lineage>
        <taxon>Eukaryota</taxon>
        <taxon>Metazoa</taxon>
        <taxon>Ecdysozoa</taxon>
        <taxon>Arthropoda</taxon>
        <taxon>Crustacea</taxon>
        <taxon>Oligostraca</taxon>
        <taxon>Ostracoda</taxon>
        <taxon>Podocopa</taxon>
        <taxon>Podocopida</taxon>
        <taxon>Cypridocopina</taxon>
        <taxon>Cypridoidea</taxon>
        <taxon>Cyprididae</taxon>
        <taxon>Notodromas</taxon>
    </lineage>
</organism>
<dbReference type="GO" id="GO:0006457">
    <property type="term" value="P:protein folding"/>
    <property type="evidence" value="ECO:0007669"/>
    <property type="project" value="InterPro"/>
</dbReference>
<dbReference type="Pfam" id="PF01327">
    <property type="entry name" value="Pep_deformylase"/>
    <property type="match status" value="1"/>
</dbReference>
<dbReference type="PANTHER" id="PTHR11071">
    <property type="entry name" value="PEPTIDYL-PROLYL CIS-TRANS ISOMERASE"/>
    <property type="match status" value="1"/>
</dbReference>